<gene>
    <name evidence="1" type="ORF">CLTEP_28170</name>
</gene>
<dbReference type="Proteomes" id="UP000075531">
    <property type="component" value="Unassembled WGS sequence"/>
</dbReference>
<accession>A0A151AC55</accession>
<keyword evidence="2" id="KW-1185">Reference proteome</keyword>
<dbReference type="EMBL" id="LTBA01000145">
    <property type="protein sequence ID" value="KYH24957.1"/>
    <property type="molecule type" value="Genomic_DNA"/>
</dbReference>
<dbReference type="PATRIC" id="fig|1121338.3.peg.2985"/>
<evidence type="ECO:0008006" key="3">
    <source>
        <dbReference type="Google" id="ProtNLM"/>
    </source>
</evidence>
<name>A0A151AC55_9CLOT</name>
<protein>
    <recommendedName>
        <fullName evidence="3">Transposase IS4-like domain-containing protein</fullName>
    </recommendedName>
</protein>
<proteinExistence type="predicted"/>
<dbReference type="AlphaFoldDB" id="A0A151AC55"/>
<reference evidence="1 2" key="1">
    <citation type="submission" date="2016-02" db="EMBL/GenBank/DDBJ databases">
        <title>Genome sequence of Clostridium tepidiprofundi DSM 19306.</title>
        <authorList>
            <person name="Poehlein A."/>
            <person name="Daniel R."/>
        </authorList>
    </citation>
    <scope>NUCLEOTIDE SEQUENCE [LARGE SCALE GENOMIC DNA]</scope>
    <source>
        <strain evidence="1 2">DSM 19306</strain>
    </source>
</reference>
<evidence type="ECO:0000313" key="1">
    <source>
        <dbReference type="EMBL" id="KYH24957.1"/>
    </source>
</evidence>
<evidence type="ECO:0000313" key="2">
    <source>
        <dbReference type="Proteomes" id="UP000075531"/>
    </source>
</evidence>
<comment type="caution">
    <text evidence="1">The sequence shown here is derived from an EMBL/GenBank/DDBJ whole genome shotgun (WGS) entry which is preliminary data.</text>
</comment>
<sequence>MLKEMFKKRSLEHYRLLDKYWVIAIDGTGLFKFKEKHCEHCLKKEYKDKDGNIEKTLYFHCVLEAKLIFGDMVFSIDTEFIENPDEKYDKQDCEIKAFKRLATKLKRRYPRLPICILGDSLYACEPVFEICNKNKWKYLLRFKEGRVNSFC</sequence>
<organism evidence="1 2">
    <name type="scientific">Clostridium tepidiprofundi DSM 19306</name>
    <dbReference type="NCBI Taxonomy" id="1121338"/>
    <lineage>
        <taxon>Bacteria</taxon>
        <taxon>Bacillati</taxon>
        <taxon>Bacillota</taxon>
        <taxon>Clostridia</taxon>
        <taxon>Eubacteriales</taxon>
        <taxon>Clostridiaceae</taxon>
        <taxon>Clostridium</taxon>
    </lineage>
</organism>
<dbReference type="STRING" id="1121338.CLTEP_28170"/>